<name>A0A3D9IW36_9BACL</name>
<protein>
    <submittedName>
        <fullName evidence="3">GxGYxY motif-containing protein</fullName>
    </submittedName>
</protein>
<organism evidence="3 4">
    <name type="scientific">Cohnella phaseoli</name>
    <dbReference type="NCBI Taxonomy" id="456490"/>
    <lineage>
        <taxon>Bacteria</taxon>
        <taxon>Bacillati</taxon>
        <taxon>Bacillota</taxon>
        <taxon>Bacilli</taxon>
        <taxon>Bacillales</taxon>
        <taxon>Paenibacillaceae</taxon>
        <taxon>Cohnella</taxon>
    </lineage>
</organism>
<reference evidence="3 4" key="1">
    <citation type="submission" date="2018-07" db="EMBL/GenBank/DDBJ databases">
        <title>Genomic Encyclopedia of Type Strains, Phase III (KMG-III): the genomes of soil and plant-associated and newly described type strains.</title>
        <authorList>
            <person name="Whitman W."/>
        </authorList>
    </citation>
    <scope>NUCLEOTIDE SEQUENCE [LARGE SCALE GENOMIC DNA]</scope>
    <source>
        <strain evidence="3 4">CECT 7287</strain>
    </source>
</reference>
<dbReference type="PANTHER" id="PTHR37321:SF1">
    <property type="entry name" value="EXPORTED PROTEIN"/>
    <property type="match status" value="1"/>
</dbReference>
<dbReference type="OrthoDB" id="3799094at2"/>
<dbReference type="PANTHER" id="PTHR37321">
    <property type="entry name" value="EXPORTED PROTEIN-RELATED"/>
    <property type="match status" value="1"/>
</dbReference>
<evidence type="ECO:0000259" key="2">
    <source>
        <dbReference type="Pfam" id="PF16216"/>
    </source>
</evidence>
<evidence type="ECO:0000313" key="3">
    <source>
        <dbReference type="EMBL" id="RED65346.1"/>
    </source>
</evidence>
<gene>
    <name evidence="3" type="ORF">DFP98_12096</name>
</gene>
<dbReference type="Pfam" id="PF14323">
    <property type="entry name" value="GxGYxYP_C"/>
    <property type="match status" value="1"/>
</dbReference>
<dbReference type="InterPro" id="IPR038410">
    <property type="entry name" value="GxGYxYP_C_sf"/>
</dbReference>
<dbReference type="Pfam" id="PF16216">
    <property type="entry name" value="GxGYxYP_N"/>
    <property type="match status" value="1"/>
</dbReference>
<feature type="domain" description="GxGYxYP putative glycoside hydrolase first N-terminal" evidence="2">
    <location>
        <begin position="28"/>
        <end position="84"/>
    </location>
</feature>
<dbReference type="RefSeq" id="WP_116063011.1">
    <property type="nucleotide sequence ID" value="NZ_QRDZ01000020.1"/>
</dbReference>
<dbReference type="InterPro" id="IPR025832">
    <property type="entry name" value="GxGYxYP_C"/>
</dbReference>
<keyword evidence="4" id="KW-1185">Reference proteome</keyword>
<sequence>MYHFQASAYVYSYAGPDNSKLRYDLLKALSALQGLANRDSCRLYITFMEETDRYWLNQYRDKNGFLASESWQELQDWDELLTVFEPWLDGVVLWDEGVPATSNVAATISGVERLLPVRYDPAPDSFYSRFIAGDRRLPVKRSLVGWFTGTGTIPGSDIPSSGSAKCDAYLWAKLNYLDTGMCDPHLLAYYLDAQRWLPDGEWYPDLSNAMVTNHDYYIARKAFFFDLSPWDDELPGDDPEQPLGADLHTMKSILLSQYHNSGGERIFTVGGFTPWYVKYTQSSIRPGKHEAVETEWRYAEILSCYNAIMDADAYGLSGMANASVHRHHPLGERYVQSRPDAVVNKAEKNKVYVLFFMGDYDSAAWLNAHIRLIWDDPRRGQLPLAWGFNPNLSERVPQAFEYVYRTKTANDVFVSGDSGAGYLNPTHLIEPRVHSGLPSGLEAWVAHNQTYYERFDLTVTGFLLNGFQYINEEVQKAYARFSPDGVITQEYDGPAAVEGTVFQQLFHNIGPYGTLREAADVIYDSLTVTEEPQFIVYRTVLVPPTHLVNLLAMIREERPELQLEPLDPYTFFRMKKQYLSEVPHD</sequence>
<dbReference type="AlphaFoldDB" id="A0A3D9IW36"/>
<proteinExistence type="predicted"/>
<accession>A0A3D9IW36</accession>
<evidence type="ECO:0000313" key="4">
    <source>
        <dbReference type="Proteomes" id="UP000256977"/>
    </source>
</evidence>
<dbReference type="Proteomes" id="UP000256977">
    <property type="component" value="Unassembled WGS sequence"/>
</dbReference>
<dbReference type="EMBL" id="QRDZ01000020">
    <property type="protein sequence ID" value="RED65346.1"/>
    <property type="molecule type" value="Genomic_DNA"/>
</dbReference>
<feature type="domain" description="GxGYxYP putative glycoside hydrolase C-terminal" evidence="1">
    <location>
        <begin position="349"/>
        <end position="491"/>
    </location>
</feature>
<dbReference type="InterPro" id="IPR032626">
    <property type="entry name" value="GxGYxYP_N_1st"/>
</dbReference>
<comment type="caution">
    <text evidence="3">The sequence shown here is derived from an EMBL/GenBank/DDBJ whole genome shotgun (WGS) entry which is preliminary data.</text>
</comment>
<evidence type="ECO:0000259" key="1">
    <source>
        <dbReference type="Pfam" id="PF14323"/>
    </source>
</evidence>
<dbReference type="Gene3D" id="3.20.20.490">
    <property type="entry name" value="GxGYxYP glycoside hydrolase, C-terminal domain"/>
    <property type="match status" value="1"/>
</dbReference>